<evidence type="ECO:0000259" key="1">
    <source>
        <dbReference type="SMART" id="SM00438"/>
    </source>
</evidence>
<reference evidence="2" key="1">
    <citation type="submission" date="2015-05" db="UniProtKB">
        <authorList>
            <consortium name="EnsemblMetazoa"/>
        </authorList>
    </citation>
    <scope>IDENTIFICATION</scope>
</reference>
<dbReference type="GO" id="GO:0031048">
    <property type="term" value="P:regulatory ncRNA-mediated heterochromatin formation"/>
    <property type="evidence" value="ECO:0007669"/>
    <property type="project" value="TreeGrafter"/>
</dbReference>
<dbReference type="InterPro" id="IPR000967">
    <property type="entry name" value="Znf_NFX1"/>
</dbReference>
<dbReference type="VEuPathDB" id="VectorBase:RPRC014346"/>
<feature type="domain" description="NF-X1-type" evidence="1">
    <location>
        <begin position="1067"/>
        <end position="1087"/>
    </location>
</feature>
<dbReference type="InterPro" id="IPR047187">
    <property type="entry name" value="SF1_C_Upf1"/>
</dbReference>
<dbReference type="EnsemblMetazoa" id="RPRC014346-RA">
    <property type="protein sequence ID" value="RPRC014346-PA"/>
    <property type="gene ID" value="RPRC014346"/>
</dbReference>
<dbReference type="Pfam" id="PF13087">
    <property type="entry name" value="AAA_12"/>
    <property type="match status" value="1"/>
</dbReference>
<dbReference type="Pfam" id="PF13086">
    <property type="entry name" value="AAA_11"/>
    <property type="match status" value="1"/>
</dbReference>
<evidence type="ECO:0000313" key="3">
    <source>
        <dbReference type="Proteomes" id="UP000015103"/>
    </source>
</evidence>
<dbReference type="PANTHER" id="PTHR10887">
    <property type="entry name" value="DNA2/NAM7 HELICASE FAMILY"/>
    <property type="match status" value="1"/>
</dbReference>
<dbReference type="InterPro" id="IPR041679">
    <property type="entry name" value="DNA2/NAM7-like_C"/>
</dbReference>
<evidence type="ECO:0000313" key="2">
    <source>
        <dbReference type="EnsemblMetazoa" id="RPRC014346-PA"/>
    </source>
</evidence>
<dbReference type="Gene3D" id="3.40.50.300">
    <property type="entry name" value="P-loop containing nucleotide triphosphate hydrolases"/>
    <property type="match status" value="3"/>
</dbReference>
<dbReference type="OMA" id="YQEDCLL"/>
<dbReference type="Proteomes" id="UP000015103">
    <property type="component" value="Unassembled WGS sequence"/>
</dbReference>
<dbReference type="Pfam" id="PF25396">
    <property type="entry name" value="ZNFX1"/>
    <property type="match status" value="1"/>
</dbReference>
<proteinExistence type="predicted"/>
<dbReference type="HOGENOM" id="CLU_001066_0_0_1"/>
<dbReference type="EMBL" id="ACPB03010360">
    <property type="status" value="NOT_ANNOTATED_CDS"/>
    <property type="molecule type" value="Genomic_DNA"/>
</dbReference>
<dbReference type="InterPro" id="IPR041677">
    <property type="entry name" value="DNA2/NAM7_AAA_11"/>
</dbReference>
<dbReference type="FunCoup" id="T1IDH6">
    <property type="interactions" value="3"/>
</dbReference>
<organism evidence="2 3">
    <name type="scientific">Rhodnius prolixus</name>
    <name type="common">Triatomid bug</name>
    <dbReference type="NCBI Taxonomy" id="13249"/>
    <lineage>
        <taxon>Eukaryota</taxon>
        <taxon>Metazoa</taxon>
        <taxon>Ecdysozoa</taxon>
        <taxon>Arthropoda</taxon>
        <taxon>Hexapoda</taxon>
        <taxon>Insecta</taxon>
        <taxon>Pterygota</taxon>
        <taxon>Neoptera</taxon>
        <taxon>Paraneoptera</taxon>
        <taxon>Hemiptera</taxon>
        <taxon>Heteroptera</taxon>
        <taxon>Panheteroptera</taxon>
        <taxon>Cimicomorpha</taxon>
        <taxon>Reduviidae</taxon>
        <taxon>Triatominae</taxon>
        <taxon>Rhodnius</taxon>
    </lineage>
</organism>
<dbReference type="InterPro" id="IPR027417">
    <property type="entry name" value="P-loop_NTPase"/>
</dbReference>
<feature type="domain" description="NF-X1-type" evidence="1">
    <location>
        <begin position="1141"/>
        <end position="1159"/>
    </location>
</feature>
<dbReference type="PANTHER" id="PTHR10887:SF341">
    <property type="entry name" value="NFX1-TYPE ZINC FINGER-CONTAINING PROTEIN 1"/>
    <property type="match status" value="1"/>
</dbReference>
<dbReference type="GO" id="GO:0031380">
    <property type="term" value="C:nuclear RNA-directed RNA polymerase complex"/>
    <property type="evidence" value="ECO:0007669"/>
    <property type="project" value="TreeGrafter"/>
</dbReference>
<dbReference type="InParanoid" id="T1IDH6"/>
<name>T1IDH6_RHOPR</name>
<sequence length="1162" mass="132623">MKKGVIEKNIINGPYDDVNHYVKIHFSLLKEDFEEPLRASVMFYKKQKALMSETLKNIDIKVYKGVTVSFNKSKKKSFYYVNFLNPFQFSGVDWNTSKNFMHGSLVLLSNDNFNKLYLAIVEDRYALEKGKSWIRVNFLIESPPCSKRNIFVMLECKNFFEPYYQVLTALLNLSVKNFPMYKYIISSETSKKLPAYVNRETVYKICGHNIQICNPNDWPVAEKLRLNDSQLQAIQTALTSEFSLIQGPPGTGKTYTCLMIIDILLNNINFCKMPHPNPILIVCFKNHALDQILGSLLKKNVKVLRIVPGIKPLLKAINERWHSLERLQKEINKYNSLMSHLDERSGIVSFAVLSKGLTNLSQNQQTWLRNNFINWLFCDISSQTDINKVIELCSQTREDIKAGKLSVVQNPPVSKNGSTFEILQICDTFENDSVMKQLSYSSIFILSLNDLEITMNVLRESIYFKCRNKLNVDFISDVENELKLFNDCRIVYLTLKERINTRASNVLLIKNNKLDDLNSLNVIQRWRLYQYWVKELRRYYQRRANSFQREYEDDKVMFDELGNVKKAIKIERFGAQVIGATTTSAARCQHLLTLLKPKIGNLEKAAELLEAHAVVSLSKHCQHVILIGDHQQLRPSTASYRLETDFNLGVSLFERMIKNGLHAPMLTVQHRMRPEISALITPSIYSKLDNHATVCNLPDVMGIVKNVYFIDHNNFENEMDVSKMNIHECDLLLNLCKYLLQQGYDASEITILATYLAQKTYMLSARERLGLPTEITITSVDNFQGEENRIILLSLVRCNEDNKVGFLSVENRICVALSRAKEGLYVAGNMPSLIANSKVWAQINQKETIDPVDECTKELQKLALLDYTEGDSTGGESENFDLPKCNEPCGIKLKCGHTCKKKCHVNEDPLHDNYVCHEICGLKNITCPLKHKCKKECYQQCGECVHPCKKLLSCGHSVKRECHISVKDIEQNYKCLEICNKKLRCGHCCIDLCSEPCGLCKEMVIMNGCGHKILVKCGAPLSACNHSCDKLLQCGHKCKGKCSNQCDNGIYLFSCYCKELCKATLGCGHRCTGTCGESHLCKQKCRFKCRHGKCMARCSDPCMAKCGVKCARKCSHFRCKRKCWEQCDTKCLKDCPLLLPCGHPCQGYCGYKCPPVCTQCDK</sequence>
<dbReference type="InterPro" id="IPR057373">
    <property type="entry name" value="ZNFX1"/>
</dbReference>
<dbReference type="SUPFAM" id="SSF52540">
    <property type="entry name" value="P-loop containing nucleoside triphosphate hydrolases"/>
    <property type="match status" value="1"/>
</dbReference>
<dbReference type="CDD" id="cd18808">
    <property type="entry name" value="SF1_C_Upf1"/>
    <property type="match status" value="1"/>
</dbReference>
<dbReference type="GO" id="GO:0008270">
    <property type="term" value="F:zinc ion binding"/>
    <property type="evidence" value="ECO:0007669"/>
    <property type="project" value="InterPro"/>
</dbReference>
<feature type="domain" description="NF-X1-type" evidence="1">
    <location>
        <begin position="895"/>
        <end position="918"/>
    </location>
</feature>
<dbReference type="GO" id="GO:0004386">
    <property type="term" value="F:helicase activity"/>
    <property type="evidence" value="ECO:0007669"/>
    <property type="project" value="InterPro"/>
</dbReference>
<keyword evidence="3" id="KW-1185">Reference proteome</keyword>
<dbReference type="AlphaFoldDB" id="T1IDH6"/>
<protein>
    <recommendedName>
        <fullName evidence="1">NF-X1-type domain-containing protein</fullName>
    </recommendedName>
</protein>
<accession>T1IDH6</accession>
<dbReference type="eggNOG" id="KOG1807">
    <property type="taxonomic scope" value="Eukaryota"/>
</dbReference>
<dbReference type="STRING" id="13249.T1IDH6"/>
<dbReference type="InterPro" id="IPR045055">
    <property type="entry name" value="DNA2/NAM7-like"/>
</dbReference>
<feature type="domain" description="NF-X1-type" evidence="1">
    <location>
        <begin position="1034"/>
        <end position="1057"/>
    </location>
</feature>
<dbReference type="SMART" id="SM00438">
    <property type="entry name" value="ZnF_NFX"/>
    <property type="match status" value="5"/>
</dbReference>
<feature type="domain" description="NF-X1-type" evidence="1">
    <location>
        <begin position="954"/>
        <end position="981"/>
    </location>
</feature>